<keyword evidence="7" id="KW-0804">Transcription</keyword>
<dbReference type="InterPro" id="IPR036390">
    <property type="entry name" value="WH_DNA-bd_sf"/>
</dbReference>
<evidence type="ECO:0000313" key="15">
    <source>
        <dbReference type="EMBL" id="WOG98422.1"/>
    </source>
</evidence>
<feature type="region of interest" description="Disordered" evidence="13">
    <location>
        <begin position="386"/>
        <end position="412"/>
    </location>
</feature>
<dbReference type="SUPFAM" id="SSF46785">
    <property type="entry name" value="Winged helix' DNA-binding domain"/>
    <property type="match status" value="1"/>
</dbReference>
<dbReference type="PANTHER" id="PTHR10015:SF445">
    <property type="entry name" value="HEAT STRESS TRANSCRIPTION FACTOR A-4B-LIKE"/>
    <property type="match status" value="1"/>
</dbReference>
<organism evidence="15 16">
    <name type="scientific">Daucus carota subsp. sativus</name>
    <name type="common">Carrot</name>
    <dbReference type="NCBI Taxonomy" id="79200"/>
    <lineage>
        <taxon>Eukaryota</taxon>
        <taxon>Viridiplantae</taxon>
        <taxon>Streptophyta</taxon>
        <taxon>Embryophyta</taxon>
        <taxon>Tracheophyta</taxon>
        <taxon>Spermatophyta</taxon>
        <taxon>Magnoliopsida</taxon>
        <taxon>eudicotyledons</taxon>
        <taxon>Gunneridae</taxon>
        <taxon>Pentapetalae</taxon>
        <taxon>asterids</taxon>
        <taxon>campanulids</taxon>
        <taxon>Apiales</taxon>
        <taxon>Apiaceae</taxon>
        <taxon>Apioideae</taxon>
        <taxon>Scandiceae</taxon>
        <taxon>Daucinae</taxon>
        <taxon>Daucus</taxon>
        <taxon>Daucus sect. Daucus</taxon>
    </lineage>
</organism>
<evidence type="ECO:0000256" key="6">
    <source>
        <dbReference type="ARBA" id="ARBA00023125"/>
    </source>
</evidence>
<feature type="region of interest" description="Disordered" evidence="13">
    <location>
        <begin position="285"/>
        <end position="308"/>
    </location>
</feature>
<dbReference type="Proteomes" id="UP000077755">
    <property type="component" value="Chromosome 4"/>
</dbReference>
<dbReference type="GO" id="GO:0006357">
    <property type="term" value="P:regulation of transcription by RNA polymerase II"/>
    <property type="evidence" value="ECO:0007669"/>
    <property type="project" value="TreeGrafter"/>
</dbReference>
<evidence type="ECO:0000256" key="2">
    <source>
        <dbReference type="ARBA" id="ARBA00006403"/>
    </source>
</evidence>
<sequence>MMEGSHGSSSPAPFLTKTYEMIEDPVTDSVVSWSHTGRSFVVWNPPEFAKDLLPTYFKHNNFSSFVRQLNTYGFRKIDPDQWEFANEEFIRGQKHLLPRIHRRKPIHSHSAHQQGPLTDSERQELEDEIAKLKHDKHLLQLELQRHKQESQGFEIEVHSLGERLRNIENRQRNTITFLAQILQKHGTAPAIGQQYQFGSKKRRLAVSTYLYDEANKNQYSNFEEENQDTMSISMLSSELIEKLDSSLRFWENFLHGVGQSSGVDMYDYSAMQPSPLVITEMDVSSGDSDINVQQRSPNFHPSSPHSRDIRSPLELAAAASDHADSPAISSIYLDLESRPKSSGIDVNARPANVPDFDVPNEPVEETPTQALPTGVNDVFWEQFLTDQTPNSSGTQEDELEKSDTDGRTSDTAMEGQQRFWWTNLNHVHNLTEQMGHLTPAERT</sequence>
<feature type="compositionally biased region" description="Polar residues" evidence="13">
    <location>
        <begin position="285"/>
        <end position="304"/>
    </location>
</feature>
<proteinExistence type="inferred from homology"/>
<keyword evidence="8" id="KW-0539">Nucleus</keyword>
<evidence type="ECO:0000313" key="16">
    <source>
        <dbReference type="Proteomes" id="UP000077755"/>
    </source>
</evidence>
<dbReference type="PROSITE" id="PS00434">
    <property type="entry name" value="HSF_DOMAIN"/>
    <property type="match status" value="1"/>
</dbReference>
<dbReference type="InterPro" id="IPR000232">
    <property type="entry name" value="HSF_DNA-bd"/>
</dbReference>
<reference evidence="15" key="2">
    <citation type="submission" date="2022-03" db="EMBL/GenBank/DDBJ databases">
        <title>Draft title - Genomic analysis of global carrot germplasm unveils the trajectory of domestication and the origin of high carotenoid orange carrot.</title>
        <authorList>
            <person name="Iorizzo M."/>
            <person name="Ellison S."/>
            <person name="Senalik D."/>
            <person name="Macko-Podgorni A."/>
            <person name="Grzebelus D."/>
            <person name="Bostan H."/>
            <person name="Rolling W."/>
            <person name="Curaba J."/>
            <person name="Simon P."/>
        </authorList>
    </citation>
    <scope>NUCLEOTIDE SEQUENCE</scope>
    <source>
        <tissue evidence="15">Leaf</tissue>
    </source>
</reference>
<dbReference type="PANTHER" id="PTHR10015">
    <property type="entry name" value="HEAT SHOCK TRANSCRIPTION FACTOR"/>
    <property type="match status" value="1"/>
</dbReference>
<name>A0AAF0WYN0_DAUCS</name>
<evidence type="ECO:0000256" key="11">
    <source>
        <dbReference type="RuleBase" id="RU004020"/>
    </source>
</evidence>
<comment type="subcellular location">
    <subcellularLocation>
        <location evidence="1">Nucleus</location>
    </subcellularLocation>
</comment>
<dbReference type="KEGG" id="dcr:108217666"/>
<evidence type="ECO:0000256" key="5">
    <source>
        <dbReference type="ARBA" id="ARBA00023016"/>
    </source>
</evidence>
<dbReference type="GO" id="GO:0005634">
    <property type="term" value="C:nucleus"/>
    <property type="evidence" value="ECO:0007669"/>
    <property type="project" value="UniProtKB-SubCell"/>
</dbReference>
<gene>
    <name evidence="15" type="ORF">DCAR_0417765</name>
</gene>
<dbReference type="PRINTS" id="PR00056">
    <property type="entry name" value="HSFDOMAIN"/>
</dbReference>
<keyword evidence="16" id="KW-1185">Reference proteome</keyword>
<dbReference type="GO" id="GO:0000978">
    <property type="term" value="F:RNA polymerase II cis-regulatory region sequence-specific DNA binding"/>
    <property type="evidence" value="ECO:0007669"/>
    <property type="project" value="TreeGrafter"/>
</dbReference>
<dbReference type="GO" id="GO:0034605">
    <property type="term" value="P:cellular response to heat"/>
    <property type="evidence" value="ECO:0007669"/>
    <property type="project" value="TreeGrafter"/>
</dbReference>
<keyword evidence="12" id="KW-0175">Coiled coil</keyword>
<reference evidence="15" key="1">
    <citation type="journal article" date="2016" name="Nat. Genet.">
        <title>A high-quality carrot genome assembly provides new insights into carotenoid accumulation and asterid genome evolution.</title>
        <authorList>
            <person name="Iorizzo M."/>
            <person name="Ellison S."/>
            <person name="Senalik D."/>
            <person name="Zeng P."/>
            <person name="Satapoomin P."/>
            <person name="Huang J."/>
            <person name="Bowman M."/>
            <person name="Iovene M."/>
            <person name="Sanseverino W."/>
            <person name="Cavagnaro P."/>
            <person name="Yildiz M."/>
            <person name="Macko-Podgorni A."/>
            <person name="Moranska E."/>
            <person name="Grzebelus E."/>
            <person name="Grzebelus D."/>
            <person name="Ashrafi H."/>
            <person name="Zheng Z."/>
            <person name="Cheng S."/>
            <person name="Spooner D."/>
            <person name="Van Deynze A."/>
            <person name="Simon P."/>
        </authorList>
    </citation>
    <scope>NUCLEOTIDE SEQUENCE</scope>
    <source>
        <tissue evidence="15">Leaf</tissue>
    </source>
</reference>
<dbReference type="InterPro" id="IPR036388">
    <property type="entry name" value="WH-like_DNA-bd_sf"/>
</dbReference>
<comment type="similarity">
    <text evidence="2 11">Belongs to the HSF family.</text>
</comment>
<evidence type="ECO:0000256" key="1">
    <source>
        <dbReference type="ARBA" id="ARBA00004123"/>
    </source>
</evidence>
<keyword evidence="3" id="KW-0597">Phosphoprotein</keyword>
<accession>A0AAF0WYN0</accession>
<dbReference type="GO" id="GO:0003700">
    <property type="term" value="F:DNA-binding transcription factor activity"/>
    <property type="evidence" value="ECO:0007669"/>
    <property type="project" value="InterPro"/>
</dbReference>
<evidence type="ECO:0000256" key="10">
    <source>
        <dbReference type="ARBA" id="ARBA00081483"/>
    </source>
</evidence>
<dbReference type="AlphaFoldDB" id="A0AAF0WYN0"/>
<evidence type="ECO:0000256" key="7">
    <source>
        <dbReference type="ARBA" id="ARBA00023163"/>
    </source>
</evidence>
<keyword evidence="4" id="KW-0805">Transcription regulation</keyword>
<keyword evidence="5" id="KW-0346">Stress response</keyword>
<dbReference type="Pfam" id="PF00447">
    <property type="entry name" value="HSF_DNA-bind"/>
    <property type="match status" value="1"/>
</dbReference>
<keyword evidence="6" id="KW-0238">DNA-binding</keyword>
<evidence type="ECO:0000256" key="3">
    <source>
        <dbReference type="ARBA" id="ARBA00022553"/>
    </source>
</evidence>
<protein>
    <recommendedName>
        <fullName evidence="10">Heat stress transcription factor</fullName>
    </recommendedName>
</protein>
<dbReference type="FunFam" id="1.10.10.10:FF:000057">
    <property type="entry name" value="Heat shock transcription factor 1"/>
    <property type="match status" value="1"/>
</dbReference>
<evidence type="ECO:0000256" key="9">
    <source>
        <dbReference type="ARBA" id="ARBA00055747"/>
    </source>
</evidence>
<evidence type="ECO:0000256" key="12">
    <source>
        <dbReference type="SAM" id="Coils"/>
    </source>
</evidence>
<evidence type="ECO:0000256" key="8">
    <source>
        <dbReference type="ARBA" id="ARBA00023242"/>
    </source>
</evidence>
<evidence type="ECO:0000259" key="14">
    <source>
        <dbReference type="PROSITE" id="PS00434"/>
    </source>
</evidence>
<evidence type="ECO:0000256" key="13">
    <source>
        <dbReference type="SAM" id="MobiDB-lite"/>
    </source>
</evidence>
<feature type="coiled-coil region" evidence="12">
    <location>
        <begin position="122"/>
        <end position="149"/>
    </location>
</feature>
<feature type="domain" description="HSF-type DNA-binding" evidence="14">
    <location>
        <begin position="53"/>
        <end position="77"/>
    </location>
</feature>
<dbReference type="Gene3D" id="1.10.10.10">
    <property type="entry name" value="Winged helix-like DNA-binding domain superfamily/Winged helix DNA-binding domain"/>
    <property type="match status" value="1"/>
</dbReference>
<dbReference type="EMBL" id="CP093346">
    <property type="protein sequence ID" value="WOG98422.1"/>
    <property type="molecule type" value="Genomic_DNA"/>
</dbReference>
<comment type="function">
    <text evidence="9">DNA-binding protein that specifically binds heat shock promoter elements (HSE) and activates transcription.</text>
</comment>
<dbReference type="SMART" id="SM00415">
    <property type="entry name" value="HSF"/>
    <property type="match status" value="1"/>
</dbReference>
<evidence type="ECO:0000256" key="4">
    <source>
        <dbReference type="ARBA" id="ARBA00023015"/>
    </source>
</evidence>